<sequence>MPGVFYRIISAHCIVGRVWQTAVIISMFSPPPPPADCQPPCQNRGSCSRPHTCVCRSGYQGSRCEEAAPEQVYIRTGSSRALTPVRHDRDGGQRLQGRQATRTQTAGPAGAATTRLPLSSERGSSDLQQTGTSRTVKRYPSSSAPIISNALPSGNGQGSRGGHSSGHRGANLTSGLDRIKIIFTPTLCRQTCAGGRCHNTCERGDKTTIYSESQSQAARSEGFRLFFCQIPCLNGGHCIGQNQCWCPSNSTGKFCHLPAPPPSKPAPGRRADGNQSGSSRSMYTLPLSNQQASLHPSLVNVHIQHPPETEVQVHQVARVKPGHTGQNHSSHSVQQRTSVAPWRVGDSNRQPSDYGSPSLPTRPPINFLVINVCVCVCVCVLQCGKPLPGLTKQDDCCGSIGASWGLNKCTECPSKPAYAIIANGLVECPKGYKRMNVTHCQDINECLMQGVCKHADCINTRGSYRCTCKPGFMLDPARSHCVSDKAVSVEKDLCYRSTSDGTCSLPLSQQITKQICCCSRVGKAWGSGCQRCPLPDTEHFREICPAGHGYTYSRSDIQISFRELEEEELRRATAHQEILYPQSPRHPPQVPPVPPLQPPQDPTSPVRPTAGPVAACRSLHVDVCSVTPSICGPGRCVPAQTGHSCYCDAGYELDVLQTRCVDADECEHSPCGEHGRCVNVPGSYSCRCRAGFSLAMTENRRFCQDVNECDMPGKCPGGRCINTDGSFTCECPAGFTQSRRGQCEDIDECLQPGACLYGRCVNLDGSFKCSCDPGYQLRPDGKTCKDINECDNGNLCPNGICTNTEGSYECSLCQAGFVRSADGRRCEDVDECTSRNACPRGTCTNTLGSFICTTCGVGYRVSDDGQQCEDLDECTDPATCPGQLCENLPGSFSCSSCGPGYELSPDGRLCKLVFARAFMPHSTSGLMLDTSTRISAVIMSLCLDTDECLDEDACRPHGTCLNMPGSYICRCALGYIFISDECADVDECSITDGLCGHHGSCLNTDGSYHCQCDVGFATSATATDCVRLQILFPPLYVLNCGHSPAEHVLILKNLAFFAAFSDIDECVNVTTCGGNGFCENTDGSYRCYCDRGFTNPPDGQECTDENECETMPGLCRDALCENVEGSFLCICPKENEEYDPHTAECRAVMSVPAPPLDSSDGVERKECYYNLNDASFCQNVLSHNTSMQECCCTVGSGWGDNCEIHPSEYDQICPHGNGVLSVVASPHGFGLQQLVKDADECEMFGPEICKNGRCNNFYSSYACFCQSGYFYNNVLLECVDHDECEDEGTCDGGACVNTPGSYYCFCSPPLVLDDTQRRCIPGNSTDGELSPDDVFTAVCWQTVTSDSVCSNPLIGRSTTYTECCCLDGQAWGSQCAYCPTAGSDDFAVLCNRPRRGSDGLRERPSYEYGPDGPYDPYYSSLGGAGEYYGPEDPDSEPQFTDRSSSYRPAETIRVPLNRPREFRPPVRLSPHREGYDSFEGLRAEECGILNGCENGHCVRVVEGYTCECFDGYKFDHSKMACTDINECEDISDSVALCKNGVCSNTEGSYKCTCLPGFTATSVPHECVAQSQQSSHDISGQ</sequence>
<dbReference type="PANTHER" id="PTHR47333">
    <property type="entry name" value="VON WILLEBRAND FACTOR C AND EGF DOMAIN-CONTAINING PROTEIN"/>
    <property type="match status" value="1"/>
</dbReference>
<dbReference type="InterPro" id="IPR052080">
    <property type="entry name" value="vWF_C/EGF_Fibrillin"/>
</dbReference>
<feature type="region of interest" description="Disordered" evidence="23">
    <location>
        <begin position="321"/>
        <end position="358"/>
    </location>
</feature>
<evidence type="ECO:0000256" key="20">
    <source>
        <dbReference type="ARBA" id="ARBA00072997"/>
    </source>
</evidence>
<dbReference type="Gene3D" id="2.10.25.10">
    <property type="entry name" value="Laminin"/>
    <property type="match status" value="17"/>
</dbReference>
<keyword evidence="7" id="KW-0732">Signal</keyword>
<dbReference type="SMART" id="SM00181">
    <property type="entry name" value="EGF"/>
    <property type="match status" value="18"/>
</dbReference>
<evidence type="ECO:0000256" key="19">
    <source>
        <dbReference type="ARBA" id="ARBA00072996"/>
    </source>
</evidence>
<dbReference type="FunFam" id="2.10.25.10:FF:000046">
    <property type="entry name" value="Latent-transforming growth factor beta-binding protein 1 isoform x2"/>
    <property type="match status" value="1"/>
</dbReference>
<dbReference type="SUPFAM" id="SSF57184">
    <property type="entry name" value="Growth factor receptor domain"/>
    <property type="match status" value="3"/>
</dbReference>
<feature type="region of interest" description="Disordered" evidence="23">
    <location>
        <begin position="75"/>
        <end position="171"/>
    </location>
</feature>
<evidence type="ECO:0000256" key="2">
    <source>
        <dbReference type="ARBA" id="ARBA00022525"/>
    </source>
</evidence>
<dbReference type="Gene3D" id="3.90.290.10">
    <property type="entry name" value="TGF-beta binding (TB) domain"/>
    <property type="match status" value="4"/>
</dbReference>
<feature type="domain" description="EGF-like" evidence="24">
    <location>
        <begin position="224"/>
        <end position="256"/>
    </location>
</feature>
<dbReference type="Pfam" id="PF00683">
    <property type="entry name" value="TB"/>
    <property type="match status" value="4"/>
</dbReference>
<dbReference type="GO" id="GO:0008201">
    <property type="term" value="F:heparin binding"/>
    <property type="evidence" value="ECO:0007669"/>
    <property type="project" value="UniProtKB-KW"/>
</dbReference>
<evidence type="ECO:0000256" key="4">
    <source>
        <dbReference type="ARBA" id="ARBA00022536"/>
    </source>
</evidence>
<dbReference type="InterPro" id="IPR018097">
    <property type="entry name" value="EGF_Ca-bd_CS"/>
</dbReference>
<dbReference type="GO" id="GO:0048731">
    <property type="term" value="P:system development"/>
    <property type="evidence" value="ECO:0007669"/>
    <property type="project" value="UniProtKB-ARBA"/>
</dbReference>
<dbReference type="FunFam" id="2.10.25.10:FF:000003">
    <property type="entry name" value="fibrillin-1 isoform X1"/>
    <property type="match status" value="1"/>
</dbReference>
<dbReference type="FunFam" id="2.10.25.10:FF:000115">
    <property type="entry name" value="latent-transforming growth factor beta-binding protein 4 isoform X2"/>
    <property type="match status" value="1"/>
</dbReference>
<evidence type="ECO:0000256" key="22">
    <source>
        <dbReference type="PROSITE-ProRule" id="PRU00076"/>
    </source>
</evidence>
<feature type="compositionally biased region" description="Low complexity" evidence="23">
    <location>
        <begin position="98"/>
        <end position="115"/>
    </location>
</feature>
<feature type="domain" description="TB" evidence="25">
    <location>
        <begin position="1337"/>
        <end position="1390"/>
    </location>
</feature>
<evidence type="ECO:0000256" key="15">
    <source>
        <dbReference type="ARBA" id="ARBA00059743"/>
    </source>
</evidence>
<comment type="caution">
    <text evidence="22">Lacks conserved residue(s) required for the propagation of feature annotation.</text>
</comment>
<dbReference type="InterPro" id="IPR049883">
    <property type="entry name" value="NOTCH1_EGF-like"/>
</dbReference>
<keyword evidence="27" id="KW-1185">Reference proteome</keyword>
<evidence type="ECO:0000256" key="18">
    <source>
        <dbReference type="ARBA" id="ARBA00072992"/>
    </source>
</evidence>
<feature type="region of interest" description="Disordered" evidence="23">
    <location>
        <begin position="579"/>
        <end position="609"/>
    </location>
</feature>
<feature type="domain" description="TB" evidence="25">
    <location>
        <begin position="492"/>
        <end position="544"/>
    </location>
</feature>
<dbReference type="PROSITE" id="PS01187">
    <property type="entry name" value="EGF_CA"/>
    <property type="match status" value="7"/>
</dbReference>
<dbReference type="GO" id="GO:0005509">
    <property type="term" value="F:calcium ion binding"/>
    <property type="evidence" value="ECO:0007669"/>
    <property type="project" value="InterPro"/>
</dbReference>
<dbReference type="PROSITE" id="PS01186">
    <property type="entry name" value="EGF_2"/>
    <property type="match status" value="9"/>
</dbReference>
<accession>A0AAY4C0V1</accession>
<feature type="domain" description="EGF-like" evidence="24">
    <location>
        <begin position="745"/>
        <end position="785"/>
    </location>
</feature>
<reference evidence="26 27" key="1">
    <citation type="submission" date="2020-06" db="EMBL/GenBank/DDBJ databases">
        <authorList>
            <consortium name="Wellcome Sanger Institute Data Sharing"/>
        </authorList>
    </citation>
    <scope>NUCLEOTIDE SEQUENCE [LARGE SCALE GENOMIC DNA]</scope>
</reference>
<gene>
    <name evidence="26" type="primary">LTBP2</name>
</gene>
<evidence type="ECO:0000259" key="24">
    <source>
        <dbReference type="PROSITE" id="PS50026"/>
    </source>
</evidence>
<evidence type="ECO:0000256" key="1">
    <source>
        <dbReference type="ARBA" id="ARBA00004498"/>
    </source>
</evidence>
<comment type="function">
    <text evidence="15">Key regulator of transforming growth factor beta (TGFB1, TGFB2 and TGFB3) that controls TGF-beta activation by maintaining it in a latent state during storage in extracellular space. Associates specifically via disulfide bonds with the Latency-associated peptide (LAP), which is the regulatory chain of TGF-beta, and regulates integrin-dependent activation of TGF-beta. Outcompeted by LRRC32/GARP for binding to LAP regulatory chain of TGF-beta.</text>
</comment>
<evidence type="ECO:0000256" key="3">
    <source>
        <dbReference type="ARBA" id="ARBA00022530"/>
    </source>
</evidence>
<evidence type="ECO:0000256" key="23">
    <source>
        <dbReference type="SAM" id="MobiDB-lite"/>
    </source>
</evidence>
<dbReference type="FunFam" id="2.10.25.10:FF:000194">
    <property type="entry name" value="Latent transforming growth factor beta binding protein 2"/>
    <property type="match status" value="1"/>
</dbReference>
<feature type="compositionally biased region" description="Pro residues" evidence="23">
    <location>
        <begin position="584"/>
        <end position="602"/>
    </location>
</feature>
<feature type="domain" description="EGF-like" evidence="24">
    <location>
        <begin position="1523"/>
        <end position="1567"/>
    </location>
</feature>
<feature type="disulfide bond" evidence="22">
    <location>
        <begin position="55"/>
        <end position="64"/>
    </location>
</feature>
<feature type="compositionally biased region" description="Polar residues" evidence="23">
    <location>
        <begin position="1437"/>
        <end position="1446"/>
    </location>
</feature>
<comment type="subunit">
    <text evidence="17">Interacts with TGFB1; associates via disulfide bonds with the Latency-associated peptide chain (LAP) regulatory chain of TGFB1, leading to regulate activation of TGF-beta-1. LTBP1 does not bind directly to TGF-beta-1, the active chain of TGFB1. Interacts (via C-terminal domain) with FBN1 (via N-terminal domain). Interacts with FBN2. Interacts with ADAMTSL2. Interacts with EFEMP2.</text>
</comment>
<evidence type="ECO:0000256" key="12">
    <source>
        <dbReference type="ARBA" id="ARBA00023278"/>
    </source>
</evidence>
<evidence type="ECO:0000256" key="6">
    <source>
        <dbReference type="ARBA" id="ARBA00022674"/>
    </source>
</evidence>
<feature type="compositionally biased region" description="Basic and acidic residues" evidence="23">
    <location>
        <begin position="1458"/>
        <end position="1468"/>
    </location>
</feature>
<feature type="compositionally biased region" description="Polar residues" evidence="23">
    <location>
        <begin position="273"/>
        <end position="282"/>
    </location>
</feature>
<organism evidence="26 27">
    <name type="scientific">Denticeps clupeoides</name>
    <name type="common">denticle herring</name>
    <dbReference type="NCBI Taxonomy" id="299321"/>
    <lineage>
        <taxon>Eukaryota</taxon>
        <taxon>Metazoa</taxon>
        <taxon>Chordata</taxon>
        <taxon>Craniata</taxon>
        <taxon>Vertebrata</taxon>
        <taxon>Euteleostomi</taxon>
        <taxon>Actinopterygii</taxon>
        <taxon>Neopterygii</taxon>
        <taxon>Teleostei</taxon>
        <taxon>Clupei</taxon>
        <taxon>Clupeiformes</taxon>
        <taxon>Denticipitoidei</taxon>
        <taxon>Denticipitidae</taxon>
        <taxon>Denticeps</taxon>
    </lineage>
</organism>
<evidence type="ECO:0000313" key="27">
    <source>
        <dbReference type="Proteomes" id="UP000694580"/>
    </source>
</evidence>
<evidence type="ECO:0000256" key="21">
    <source>
        <dbReference type="ARBA" id="ARBA00075443"/>
    </source>
</evidence>
<keyword evidence="6" id="KW-0358">Heparin-binding</keyword>
<dbReference type="PROSITE" id="PS00022">
    <property type="entry name" value="EGF_1"/>
    <property type="match status" value="2"/>
</dbReference>
<feature type="domain" description="EGF-like" evidence="24">
    <location>
        <begin position="984"/>
        <end position="1026"/>
    </location>
</feature>
<comment type="function">
    <text evidence="14">May play an integral structural role in elastic-fiber architectural organization and/or assembly.</text>
</comment>
<dbReference type="SMART" id="SM00179">
    <property type="entry name" value="EGF_CA"/>
    <property type="match status" value="16"/>
</dbReference>
<dbReference type="InterPro" id="IPR017878">
    <property type="entry name" value="TB_dom"/>
</dbReference>
<evidence type="ECO:0000256" key="16">
    <source>
        <dbReference type="ARBA" id="ARBA00062144"/>
    </source>
</evidence>
<feature type="compositionally biased region" description="Polar residues" evidence="23">
    <location>
        <begin position="347"/>
        <end position="358"/>
    </location>
</feature>
<dbReference type="InterPro" id="IPR009030">
    <property type="entry name" value="Growth_fac_rcpt_cys_sf"/>
</dbReference>
<reference evidence="26" key="2">
    <citation type="submission" date="2025-08" db="UniProtKB">
        <authorList>
            <consortium name="Ensembl"/>
        </authorList>
    </citation>
    <scope>IDENTIFICATION</scope>
</reference>
<feature type="compositionally biased region" description="Polar residues" evidence="23">
    <location>
        <begin position="121"/>
        <end position="152"/>
    </location>
</feature>
<comment type="similarity">
    <text evidence="13">Belongs to the LTBP family.</text>
</comment>
<dbReference type="InterPro" id="IPR000742">
    <property type="entry name" value="EGF"/>
</dbReference>
<dbReference type="GO" id="GO:0007179">
    <property type="term" value="P:transforming growth factor beta receptor signaling pathway"/>
    <property type="evidence" value="ECO:0007669"/>
    <property type="project" value="UniProtKB-ARBA"/>
</dbReference>
<feature type="domain" description="TB" evidence="25">
    <location>
        <begin position="382"/>
        <end position="413"/>
    </location>
</feature>
<comment type="subcellular location">
    <subcellularLocation>
        <location evidence="1">Secreted</location>
        <location evidence="1">Extracellular space</location>
        <location evidence="1">Extracellular matrix</location>
    </subcellularLocation>
</comment>
<evidence type="ECO:0000256" key="17">
    <source>
        <dbReference type="ARBA" id="ARBA00062844"/>
    </source>
</evidence>
<feature type="domain" description="EGF-like" evidence="24">
    <location>
        <begin position="944"/>
        <end position="983"/>
    </location>
</feature>
<feature type="domain" description="EGF-like" evidence="24">
    <location>
        <begin position="1062"/>
        <end position="1103"/>
    </location>
</feature>
<evidence type="ECO:0000256" key="8">
    <source>
        <dbReference type="ARBA" id="ARBA00022737"/>
    </source>
</evidence>
<dbReference type="PROSITE" id="PS50026">
    <property type="entry name" value="EGF_3"/>
    <property type="match status" value="11"/>
</dbReference>
<evidence type="ECO:0000256" key="7">
    <source>
        <dbReference type="ARBA" id="ARBA00022729"/>
    </source>
</evidence>
<feature type="compositionally biased region" description="Gly residues" evidence="23">
    <location>
        <begin position="155"/>
        <end position="164"/>
    </location>
</feature>
<dbReference type="SUPFAM" id="SSF57196">
    <property type="entry name" value="EGF/Laminin"/>
    <property type="match status" value="8"/>
</dbReference>
<evidence type="ECO:0000259" key="25">
    <source>
        <dbReference type="PROSITE" id="PS51364"/>
    </source>
</evidence>
<feature type="domain" description="EGF-like" evidence="24">
    <location>
        <begin position="33"/>
        <end position="65"/>
    </location>
</feature>
<dbReference type="PROSITE" id="PS00010">
    <property type="entry name" value="ASX_HYDROXYL"/>
    <property type="match status" value="10"/>
</dbReference>
<comment type="subunit">
    <text evidence="16">Forms part of the large latent transforming growth factor beta precursor complex; removal is essential for activation of complex. Interacts with SDC4. Interacts (via C-terminal domain) with FBN1 (via N-terminal domain) in a Ca(+2)-dependent manner.</text>
</comment>
<feature type="disulfide bond" evidence="22">
    <location>
        <begin position="246"/>
        <end position="255"/>
    </location>
</feature>
<keyword evidence="12" id="KW-0379">Hydroxylation</keyword>
<dbReference type="InterPro" id="IPR001881">
    <property type="entry name" value="EGF-like_Ca-bd_dom"/>
</dbReference>
<dbReference type="FunFam" id="2.10.25.10:FF:000002">
    <property type="entry name" value="Latent-transforming growth factor beta-binding protein 3"/>
    <property type="match status" value="1"/>
</dbReference>
<dbReference type="GO" id="GO:0019838">
    <property type="term" value="F:growth factor binding"/>
    <property type="evidence" value="ECO:0007669"/>
    <property type="project" value="UniProtKB-KW"/>
</dbReference>
<proteinExistence type="inferred from homology"/>
<feature type="domain" description="EGF-like" evidence="24">
    <location>
        <begin position="705"/>
        <end position="744"/>
    </location>
</feature>
<dbReference type="PROSITE" id="PS51364">
    <property type="entry name" value="TB"/>
    <property type="match status" value="4"/>
</dbReference>
<dbReference type="Proteomes" id="UP000694580">
    <property type="component" value="Chromosome 1"/>
</dbReference>
<dbReference type="FunFam" id="2.10.25.10:FF:000014">
    <property type="entry name" value="Latent-transforming growth factor beta-binding protein 3"/>
    <property type="match status" value="1"/>
</dbReference>
<reference evidence="26" key="3">
    <citation type="submission" date="2025-09" db="UniProtKB">
        <authorList>
            <consortium name="Ensembl"/>
        </authorList>
    </citation>
    <scope>IDENTIFICATION</scope>
</reference>
<dbReference type="SUPFAM" id="SSF57581">
    <property type="entry name" value="TB module/8-cys domain"/>
    <property type="match status" value="4"/>
</dbReference>
<evidence type="ECO:0000256" key="14">
    <source>
        <dbReference type="ARBA" id="ARBA00058734"/>
    </source>
</evidence>
<dbReference type="FunFam" id="2.10.25.10:FF:000019">
    <property type="entry name" value="latent-transforming growth factor beta-binding protein 1 isoform X2"/>
    <property type="match status" value="1"/>
</dbReference>
<feature type="compositionally biased region" description="Polar residues" evidence="23">
    <location>
        <begin position="324"/>
        <end position="338"/>
    </location>
</feature>
<evidence type="ECO:0000256" key="13">
    <source>
        <dbReference type="ARBA" id="ARBA00038081"/>
    </source>
</evidence>
<feature type="domain" description="EGF-like" evidence="24">
    <location>
        <begin position="442"/>
        <end position="482"/>
    </location>
</feature>
<dbReference type="InterPro" id="IPR000152">
    <property type="entry name" value="EGF-type_Asp/Asn_hydroxyl_site"/>
</dbReference>
<keyword evidence="5" id="KW-0597">Phosphoprotein</keyword>
<name>A0AAY4C0V1_9TELE</name>
<evidence type="ECO:0000256" key="9">
    <source>
        <dbReference type="ARBA" id="ARBA00023157"/>
    </source>
</evidence>
<feature type="domain" description="EGF-like" evidence="24">
    <location>
        <begin position="662"/>
        <end position="698"/>
    </location>
</feature>
<dbReference type="PANTHER" id="PTHR47333:SF5">
    <property type="entry name" value="FIBRILLIN-3"/>
    <property type="match status" value="1"/>
</dbReference>
<keyword evidence="8" id="KW-0677">Repeat</keyword>
<dbReference type="CDD" id="cd00054">
    <property type="entry name" value="EGF_CA"/>
    <property type="match status" value="12"/>
</dbReference>
<dbReference type="FunFam" id="3.90.290.10:FF:000001">
    <property type="entry name" value="Latent-transforming growth factor beta-binding protein 3 isoform 1"/>
    <property type="match status" value="1"/>
</dbReference>
<keyword evidence="11" id="KW-0340">Growth factor binding</keyword>
<dbReference type="FunFam" id="3.90.290.10:FF:000002">
    <property type="entry name" value="Latent-transforming growth factor beta-binding protein 3 isoform 1"/>
    <property type="match status" value="1"/>
</dbReference>
<evidence type="ECO:0000256" key="10">
    <source>
        <dbReference type="ARBA" id="ARBA00023180"/>
    </source>
</evidence>
<evidence type="ECO:0000256" key="5">
    <source>
        <dbReference type="ARBA" id="ARBA00022553"/>
    </source>
</evidence>
<dbReference type="FunFam" id="2.10.25.10:FF:000024">
    <property type="entry name" value="Putative latent-transforming growth factor beta-binding protein 2"/>
    <property type="match status" value="2"/>
</dbReference>
<feature type="domain" description="EGF-like" evidence="24">
    <location>
        <begin position="1482"/>
        <end position="1518"/>
    </location>
</feature>
<dbReference type="Pfam" id="PF12662">
    <property type="entry name" value="cEGF"/>
    <property type="match status" value="1"/>
</dbReference>
<keyword evidence="4 22" id="KW-0245">EGF-like domain</keyword>
<feature type="disulfide bond" evidence="22">
    <location>
        <begin position="228"/>
        <end position="238"/>
    </location>
</feature>
<evidence type="ECO:0000256" key="11">
    <source>
        <dbReference type="ARBA" id="ARBA00023183"/>
    </source>
</evidence>
<keyword evidence="3" id="KW-0272">Extracellular matrix</keyword>
<evidence type="ECO:0000313" key="26">
    <source>
        <dbReference type="Ensembl" id="ENSDCDP00010026795.1"/>
    </source>
</evidence>
<keyword evidence="2" id="KW-0964">Secreted</keyword>
<feature type="disulfide bond" evidence="22">
    <location>
        <begin position="37"/>
        <end position="47"/>
    </location>
</feature>
<dbReference type="FunFam" id="2.10.25.10:FF:000096">
    <property type="entry name" value="Putative fibrillin 2"/>
    <property type="match status" value="1"/>
</dbReference>
<dbReference type="FunFam" id="2.10.25.10:FF:000273">
    <property type="entry name" value="Putative latent-transforming growth factor beta-binding protein 2"/>
    <property type="match status" value="1"/>
</dbReference>
<dbReference type="GeneTree" id="ENSGT00940000160884"/>
<dbReference type="Pfam" id="PF07645">
    <property type="entry name" value="EGF_CA"/>
    <property type="match status" value="12"/>
</dbReference>
<feature type="region of interest" description="Disordered" evidence="23">
    <location>
        <begin position="1425"/>
        <end position="1468"/>
    </location>
</feature>
<protein>
    <recommendedName>
        <fullName evidence="18">Latent-transforming growth factor beta-binding protein 1</fullName>
    </recommendedName>
    <alternativeName>
        <fullName evidence="20">Latent-transforming growth factor beta-binding protein 2</fullName>
    </alternativeName>
    <alternativeName>
        <fullName evidence="19">Latent-transforming growth factor beta-binding protein 3</fullName>
    </alternativeName>
    <alternativeName>
        <fullName evidence="21">Transforming growth factor beta-1-binding protein 1</fullName>
    </alternativeName>
</protein>
<dbReference type="InterPro" id="IPR026823">
    <property type="entry name" value="cEGF"/>
</dbReference>
<keyword evidence="9 22" id="KW-1015">Disulfide bond</keyword>
<dbReference type="FunFam" id="2.10.25.10:FF:000005">
    <property type="entry name" value="Fibrillin 2"/>
    <property type="match status" value="1"/>
</dbReference>
<dbReference type="InterPro" id="IPR036773">
    <property type="entry name" value="TB_dom_sf"/>
</dbReference>
<keyword evidence="10" id="KW-0325">Glycoprotein</keyword>
<dbReference type="FunFam" id="2.10.25.10:FF:000056">
    <property type="entry name" value="Latent-transforming growth factor beta-binding protein 3 isoform 2"/>
    <property type="match status" value="1"/>
</dbReference>
<dbReference type="GO" id="GO:2001205">
    <property type="term" value="P:negative regulation of osteoclast development"/>
    <property type="evidence" value="ECO:0007669"/>
    <property type="project" value="UniProtKB-ARBA"/>
</dbReference>
<feature type="domain" description="TB" evidence="25">
    <location>
        <begin position="1165"/>
        <end position="1214"/>
    </location>
</feature>
<dbReference type="Ensembl" id="ENSDCDT00010033252.1">
    <property type="protein sequence ID" value="ENSDCDP00010026795.1"/>
    <property type="gene ID" value="ENSDCDG00010015813.1"/>
</dbReference>
<feature type="region of interest" description="Disordered" evidence="23">
    <location>
        <begin position="257"/>
        <end position="282"/>
    </location>
</feature>